<dbReference type="AlphaFoldDB" id="A0A8C2PG10"/>
<evidence type="ECO:0000256" key="1">
    <source>
        <dbReference type="ARBA" id="ARBA00004434"/>
    </source>
</evidence>
<comment type="function">
    <text evidence="13">Component of the ubiquinol-cytochrome c oxidoreductase, a multisubunit transmembrane complex that is part of the mitochondrial electron transport chain which drives oxidative phosphorylation. The complex plays an important role in the uptake of multiple carbon sources present in different host niches.</text>
</comment>
<reference evidence="15" key="2">
    <citation type="submission" date="2025-08" db="UniProtKB">
        <authorList>
            <consortium name="Ensembl"/>
        </authorList>
    </citation>
    <scope>IDENTIFICATION</scope>
</reference>
<dbReference type="PANTHER" id="PTHR12119:SF2">
    <property type="entry name" value="CYTOCHROME B-C1 COMPLEX SUBUNIT 8"/>
    <property type="match status" value="1"/>
</dbReference>
<keyword evidence="8 13" id="KW-0249">Electron transport</keyword>
<keyword evidence="11" id="KW-0472">Membrane</keyword>
<protein>
    <recommendedName>
        <fullName evidence="3 13">Cytochrome b-c1 complex subunit 8</fullName>
    </recommendedName>
    <alternativeName>
        <fullName evidence="13">Complex III subunit 8</fullName>
    </alternativeName>
</protein>
<evidence type="ECO:0000256" key="11">
    <source>
        <dbReference type="ARBA" id="ARBA00023136"/>
    </source>
</evidence>
<feature type="compositionally biased region" description="Basic and acidic residues" evidence="14">
    <location>
        <begin position="47"/>
        <end position="68"/>
    </location>
</feature>
<evidence type="ECO:0000313" key="15">
    <source>
        <dbReference type="Ensembl" id="ENSCHIP00010019250.1"/>
    </source>
</evidence>
<dbReference type="PANTHER" id="PTHR12119">
    <property type="entry name" value="UBIQUINOL-CYTOCHROME C REDUCTASE COMPLEX UBIQUINONE-BINDING PROTEIN QP-C"/>
    <property type="match status" value="1"/>
</dbReference>
<dbReference type="Ensembl" id="ENSCHIT00010027055.1">
    <property type="protein sequence ID" value="ENSCHIP00010019250.1"/>
    <property type="gene ID" value="ENSCHIG00010014130.1"/>
</dbReference>
<dbReference type="InterPro" id="IPR004205">
    <property type="entry name" value="Cyt_bc1_su8"/>
</dbReference>
<keyword evidence="9" id="KW-1133">Transmembrane helix</keyword>
<comment type="subcellular location">
    <subcellularLocation>
        <location evidence="1 13">Mitochondrion inner membrane</location>
        <topology evidence="1 13">Single-pass membrane protein</topology>
    </subcellularLocation>
</comment>
<evidence type="ECO:0000256" key="8">
    <source>
        <dbReference type="ARBA" id="ARBA00022982"/>
    </source>
</evidence>
<name>A0A8C2PG10_CAPHI</name>
<proteinExistence type="inferred from homology"/>
<evidence type="ECO:0000256" key="3">
    <source>
        <dbReference type="ARBA" id="ARBA00016324"/>
    </source>
</evidence>
<dbReference type="Pfam" id="PF02939">
    <property type="entry name" value="UcrQ"/>
    <property type="match status" value="1"/>
</dbReference>
<evidence type="ECO:0000256" key="14">
    <source>
        <dbReference type="SAM" id="MobiDB-lite"/>
    </source>
</evidence>
<evidence type="ECO:0000256" key="9">
    <source>
        <dbReference type="ARBA" id="ARBA00022989"/>
    </source>
</evidence>
<sequence>MPGGGLKDAFHRARTPDPRAALEVDRPLALLLSPSDFGRFLRLRGKPGTEEKTEGIRWGAPRDPRARPEALGPTPEQAPPTSRHAAGARLFGPGGYGAVTWRQSGTSSPGSDLTASWRGVRSYRKWRTEAGGSRGVVGEVTSVCEWGRIALSRGPLEGGVAFWVGRMRSAAEGLGLAAASPGLEPNACPPSVLQRPPRPWAASLGIPNVLRRTRACILRVAPPFVVFYLVYTWGTQEFEKSKRKNPAAYENDK</sequence>
<dbReference type="SUPFAM" id="SSF81508">
    <property type="entry name" value="Ubiquinone-binding protein QP-C of cytochrome bc1 complex (Ubiquinol-cytochrome c reductase)"/>
    <property type="match status" value="1"/>
</dbReference>
<evidence type="ECO:0000256" key="2">
    <source>
        <dbReference type="ARBA" id="ARBA00007668"/>
    </source>
</evidence>
<evidence type="ECO:0000256" key="6">
    <source>
        <dbReference type="ARBA" id="ARBA00022692"/>
    </source>
</evidence>
<keyword evidence="6" id="KW-0812">Transmembrane</keyword>
<evidence type="ECO:0000256" key="4">
    <source>
        <dbReference type="ARBA" id="ARBA00022448"/>
    </source>
</evidence>
<dbReference type="GO" id="GO:0045275">
    <property type="term" value="C:respiratory chain complex III"/>
    <property type="evidence" value="ECO:0007669"/>
    <property type="project" value="UniProtKB-UniRule"/>
</dbReference>
<accession>A0A8C2PG10</accession>
<evidence type="ECO:0000256" key="7">
    <source>
        <dbReference type="ARBA" id="ARBA00022792"/>
    </source>
</evidence>
<comment type="subunit">
    <text evidence="12 13">Component of the ubiquinol-cytochrome c oxidoreductase (cytochrome b-c1 complex, complex III, CIII), a multisubunit enzyme composed of 11 subunits. The complex is composed of 3 respiratory subunits cytochrome b, cytochrome c1 and Rieske protein UQCRFS1, 2 core protein subunits UQCRC1/QCR1 and UQCRC2/QCR2, and 6 low-molecular weight protein subunits UQCRH/QCR6, UQCRB/QCR7, UQCRQ/QCR8, UQCR10/QCR9, UQCR11/QCR10 and subunit 9, the cleavage product of Rieske protein UQCRFS1. The complex exists as an obligatory dimer and forms supercomplexes (SCs) in the inner mitochondrial membrane with NADH-ubiquinone oxidoreductase (complex I, CI) and cytochrome c oxidase (complex IV, CIV), resulting in different assemblies (supercomplex SCI(1)III(2)IV(1) and megacomplex MCI(2)III(2)IV(2)). Interacts with UQCC6.</text>
</comment>
<dbReference type="InterPro" id="IPR036642">
    <property type="entry name" value="Cyt_bc1_su8_sf"/>
</dbReference>
<keyword evidence="7 13" id="KW-0999">Mitochondrion inner membrane</keyword>
<dbReference type="GO" id="GO:0006122">
    <property type="term" value="P:mitochondrial electron transport, ubiquinol to cytochrome c"/>
    <property type="evidence" value="ECO:0007669"/>
    <property type="project" value="UniProtKB-UniRule"/>
</dbReference>
<evidence type="ECO:0000256" key="5">
    <source>
        <dbReference type="ARBA" id="ARBA00022660"/>
    </source>
</evidence>
<evidence type="ECO:0000256" key="10">
    <source>
        <dbReference type="ARBA" id="ARBA00023128"/>
    </source>
</evidence>
<dbReference type="GO" id="GO:0005743">
    <property type="term" value="C:mitochondrial inner membrane"/>
    <property type="evidence" value="ECO:0007669"/>
    <property type="project" value="UniProtKB-SubCell"/>
</dbReference>
<evidence type="ECO:0000256" key="12">
    <source>
        <dbReference type="ARBA" id="ARBA00047105"/>
    </source>
</evidence>
<dbReference type="Gene3D" id="1.20.5.210">
    <property type="entry name" value="Cytochrome b-c1 complex subunit 8"/>
    <property type="match status" value="1"/>
</dbReference>
<comment type="similarity">
    <text evidence="2 13">Belongs to the UQCRQ/QCR8 family.</text>
</comment>
<keyword evidence="4 13" id="KW-0813">Transport</keyword>
<keyword evidence="5 13" id="KW-0679">Respiratory chain</keyword>
<keyword evidence="10 13" id="KW-0496">Mitochondrion</keyword>
<organism evidence="15">
    <name type="scientific">Capra hircus</name>
    <name type="common">Goat</name>
    <dbReference type="NCBI Taxonomy" id="9925"/>
    <lineage>
        <taxon>Eukaryota</taxon>
        <taxon>Metazoa</taxon>
        <taxon>Chordata</taxon>
        <taxon>Craniata</taxon>
        <taxon>Vertebrata</taxon>
        <taxon>Euteleostomi</taxon>
        <taxon>Mammalia</taxon>
        <taxon>Eutheria</taxon>
        <taxon>Laurasiatheria</taxon>
        <taxon>Artiodactyla</taxon>
        <taxon>Ruminantia</taxon>
        <taxon>Pecora</taxon>
        <taxon>Bovidae</taxon>
        <taxon>Caprinae</taxon>
        <taxon>Capra</taxon>
    </lineage>
</organism>
<reference evidence="15" key="1">
    <citation type="submission" date="2019-03" db="EMBL/GenBank/DDBJ databases">
        <title>Genome sequencing and reference-guided assembly of Black Bengal Goat (Capra hircus).</title>
        <authorList>
            <person name="Siddiki A.Z."/>
            <person name="Baten A."/>
            <person name="Billah M."/>
            <person name="Alam M.A.U."/>
            <person name="Shawrob K.S.M."/>
            <person name="Saha S."/>
            <person name="Chowdhury M."/>
            <person name="Rahman A.H."/>
            <person name="Stear M."/>
            <person name="Miah G."/>
            <person name="Das G.B."/>
            <person name="Hossain M.M."/>
            <person name="Kumkum M."/>
            <person name="Islam M.S."/>
            <person name="Mollah A.M."/>
            <person name="Ahsan A."/>
            <person name="Tusar F."/>
            <person name="Khan M.K.I."/>
        </authorList>
    </citation>
    <scope>NUCLEOTIDE SEQUENCE [LARGE SCALE GENOMIC DNA]</scope>
</reference>
<evidence type="ECO:0000256" key="13">
    <source>
        <dbReference type="RuleBase" id="RU368118"/>
    </source>
</evidence>
<feature type="region of interest" description="Disordered" evidence="14">
    <location>
        <begin position="41"/>
        <end position="83"/>
    </location>
</feature>